<keyword evidence="2" id="KW-0805">Transcription regulation</keyword>
<keyword evidence="4" id="KW-0804">Transcription</keyword>
<evidence type="ECO:0000256" key="3">
    <source>
        <dbReference type="ARBA" id="ARBA00023125"/>
    </source>
</evidence>
<dbReference type="CDD" id="cd10017">
    <property type="entry name" value="B3_DNA"/>
    <property type="match status" value="2"/>
</dbReference>
<evidence type="ECO:0000313" key="7">
    <source>
        <dbReference type="EnsemblPlants" id="EMT25672"/>
    </source>
</evidence>
<evidence type="ECO:0000256" key="4">
    <source>
        <dbReference type="ARBA" id="ARBA00023163"/>
    </source>
</evidence>
<dbReference type="AlphaFoldDB" id="M8CEW4"/>
<dbReference type="GO" id="GO:0003677">
    <property type="term" value="F:DNA binding"/>
    <property type="evidence" value="ECO:0007669"/>
    <property type="project" value="UniProtKB-KW"/>
</dbReference>
<accession>M8CEW4</accession>
<dbReference type="Gene3D" id="2.40.330.10">
    <property type="entry name" value="DNA-binding pseudobarrel domain"/>
    <property type="match status" value="2"/>
</dbReference>
<dbReference type="PROSITE" id="PS50863">
    <property type="entry name" value="B3"/>
    <property type="match status" value="1"/>
</dbReference>
<dbReference type="SUPFAM" id="SSF101936">
    <property type="entry name" value="DNA-binding pseudobarrel domain"/>
    <property type="match status" value="2"/>
</dbReference>
<feature type="compositionally biased region" description="Basic and acidic residues" evidence="6">
    <location>
        <begin position="34"/>
        <end position="43"/>
    </location>
</feature>
<evidence type="ECO:0000256" key="5">
    <source>
        <dbReference type="ARBA" id="ARBA00023242"/>
    </source>
</evidence>
<feature type="region of interest" description="Disordered" evidence="6">
    <location>
        <begin position="355"/>
        <end position="397"/>
    </location>
</feature>
<evidence type="ECO:0000256" key="2">
    <source>
        <dbReference type="ARBA" id="ARBA00023015"/>
    </source>
</evidence>
<dbReference type="Pfam" id="PF02362">
    <property type="entry name" value="B3"/>
    <property type="match status" value="1"/>
</dbReference>
<evidence type="ECO:0000256" key="1">
    <source>
        <dbReference type="ARBA" id="ARBA00004123"/>
    </source>
</evidence>
<keyword evidence="3" id="KW-0238">DNA-binding</keyword>
<comment type="subcellular location">
    <subcellularLocation>
        <location evidence="1">Nucleus</location>
    </subcellularLocation>
</comment>
<feature type="region of interest" description="Disordered" evidence="6">
    <location>
        <begin position="22"/>
        <end position="50"/>
    </location>
</feature>
<dbReference type="PANTHER" id="PTHR31391">
    <property type="entry name" value="B3 DOMAIN-CONTAINING PROTEIN OS11G0197600-RELATED"/>
    <property type="match status" value="1"/>
</dbReference>
<evidence type="ECO:0000256" key="6">
    <source>
        <dbReference type="SAM" id="MobiDB-lite"/>
    </source>
</evidence>
<dbReference type="InterPro" id="IPR003340">
    <property type="entry name" value="B3_DNA-bd"/>
</dbReference>
<dbReference type="SMART" id="SM01019">
    <property type="entry name" value="B3"/>
    <property type="match status" value="2"/>
</dbReference>
<protein>
    <submittedName>
        <fullName evidence="7">B3 domain-containing protein</fullName>
    </submittedName>
</protein>
<dbReference type="InterPro" id="IPR044837">
    <property type="entry name" value="REM16-like"/>
</dbReference>
<keyword evidence="5" id="KW-0539">Nucleus</keyword>
<organism evidence="7">
    <name type="scientific">Aegilops tauschii</name>
    <name type="common">Tausch's goatgrass</name>
    <name type="synonym">Aegilops squarrosa</name>
    <dbReference type="NCBI Taxonomy" id="37682"/>
    <lineage>
        <taxon>Eukaryota</taxon>
        <taxon>Viridiplantae</taxon>
        <taxon>Streptophyta</taxon>
        <taxon>Embryophyta</taxon>
        <taxon>Tracheophyta</taxon>
        <taxon>Spermatophyta</taxon>
        <taxon>Magnoliopsida</taxon>
        <taxon>Liliopsida</taxon>
        <taxon>Poales</taxon>
        <taxon>Poaceae</taxon>
        <taxon>BOP clade</taxon>
        <taxon>Pooideae</taxon>
        <taxon>Triticodae</taxon>
        <taxon>Triticeae</taxon>
        <taxon>Triticinae</taxon>
        <taxon>Aegilops</taxon>
    </lineage>
</organism>
<dbReference type="ExpressionAtlas" id="M8CEW4">
    <property type="expression patterns" value="baseline"/>
</dbReference>
<dbReference type="EnsemblPlants" id="EMT25672">
    <property type="protein sequence ID" value="EMT25672"/>
    <property type="gene ID" value="F775_00023"/>
</dbReference>
<name>M8CEW4_AEGTA</name>
<sequence>MTNVEQRKFVVRVHILNKACTDGTTQSQAGEGSDSDRRPKEGSSHYYKAANTPAVSYTSKDFSEENPSAYESVQLHDPRMPSKDYVLAGKCDLTLAQEKKIQALLGKIRPEIPVLVAQMKKSNVESGRGNLHQRVTKSMVLLDGPPACPLAAQLAASCTPMGLLPGATPTRPWKFAAAAAGLAFTADMGTWPMFYSSSESACPLMSVVELRSIIEPDRLASSALRPGVNKVELLTPVSVFRQAIPKDYALKYFPCESTSIKLQLPNKNKAWKCRLHIRPSGVHNPGRRSLYWRLFAVDNHVREGDICLFQPMTNDKHRTFIVIVHLLHKASVESSPGGRSDVGSNHGRRSAKMVLTANVNEEPATDGEEISPSGHENAGDSDDSEGASEPLFVAPDRPRLTDAQKKKVLEKVHAIGSESLPICVIVMNNTSVRLCKSSNSSNSSGPYLTFSKQYVSRYLEKQYFTRHHAKKNVISLVLEREGGSRRWHTELRLGNNRPMIVKGWTSFARDNRLQVDDLCLFKLMRNEETLKMMVYIIRRKKCLA</sequence>
<dbReference type="PANTHER" id="PTHR31391:SF109">
    <property type="entry name" value="TF-B3 DOMAIN-CONTAINING PROTEIN"/>
    <property type="match status" value="1"/>
</dbReference>
<dbReference type="GO" id="GO:0005634">
    <property type="term" value="C:nucleus"/>
    <property type="evidence" value="ECO:0007669"/>
    <property type="project" value="UniProtKB-SubCell"/>
</dbReference>
<proteinExistence type="predicted"/>
<dbReference type="InterPro" id="IPR015300">
    <property type="entry name" value="DNA-bd_pseudobarrel_sf"/>
</dbReference>
<reference evidence="7" key="1">
    <citation type="submission" date="2015-06" db="UniProtKB">
        <authorList>
            <consortium name="EnsemblPlants"/>
        </authorList>
    </citation>
    <scope>IDENTIFICATION</scope>
</reference>